<dbReference type="PROSITE" id="PS50110">
    <property type="entry name" value="RESPONSE_REGULATORY"/>
    <property type="match status" value="1"/>
</dbReference>
<protein>
    <submittedName>
        <fullName evidence="3">PAS/PAC domain containing protein</fullName>
    </submittedName>
</protein>
<dbReference type="Gene3D" id="3.40.50.2300">
    <property type="match status" value="1"/>
</dbReference>
<dbReference type="InterPro" id="IPR001789">
    <property type="entry name" value="Sig_transdc_resp-reg_receiver"/>
</dbReference>
<evidence type="ECO:0000313" key="4">
    <source>
        <dbReference type="Proteomes" id="UP001218034"/>
    </source>
</evidence>
<proteinExistence type="predicted"/>
<keyword evidence="1" id="KW-0597">Phosphoprotein</keyword>
<dbReference type="Proteomes" id="UP001218034">
    <property type="component" value="Chromosome"/>
</dbReference>
<reference evidence="3 4" key="1">
    <citation type="submission" date="2022-09" db="EMBL/GenBank/DDBJ databases">
        <title>Xylan utilization by haloarchaea-nanohaloarchaea associations.</title>
        <authorList>
            <person name="Yakimov M."/>
        </authorList>
    </citation>
    <scope>NUCLEOTIDE SEQUENCE [LARGE SCALE GENOMIC DNA]</scope>
    <source>
        <strain evidence="3 4">SVXNc</strain>
    </source>
</reference>
<dbReference type="PANTHER" id="PTHR44591">
    <property type="entry name" value="STRESS RESPONSE REGULATOR PROTEIN 1"/>
    <property type="match status" value="1"/>
</dbReference>
<organism evidence="3 4">
    <name type="scientific">Candidatus Nanohalococcus occultus</name>
    <dbReference type="NCBI Taxonomy" id="2978047"/>
    <lineage>
        <taxon>Archaea</taxon>
        <taxon>Candidatus Nanohalarchaeota</taxon>
        <taxon>Candidatus Nanohalarchaeota incertae sedis</taxon>
        <taxon>Candidatus Nanohalococcus</taxon>
    </lineage>
</organism>
<sequence>MSKNILLVDDNDELRDLAEIVFEKEGLDYRTCGSGCDALELMEEREYDVLVTDYRMPEMDGEELIGEIRSRDSRTHTVLYSTDDSMAETAEVLGVPFKHKTGGLEVYRDIVEMLKGTNELALKEVPAEQYI</sequence>
<dbReference type="CDD" id="cd00156">
    <property type="entry name" value="REC"/>
    <property type="match status" value="1"/>
</dbReference>
<evidence type="ECO:0000256" key="1">
    <source>
        <dbReference type="ARBA" id="ARBA00022553"/>
    </source>
</evidence>
<dbReference type="RefSeq" id="WP_347722335.1">
    <property type="nucleotide sequence ID" value="NZ_CP104395.1"/>
</dbReference>
<dbReference type="EMBL" id="CP104395">
    <property type="protein sequence ID" value="WEL19465.1"/>
    <property type="molecule type" value="Genomic_DNA"/>
</dbReference>
<dbReference type="SUPFAM" id="SSF52172">
    <property type="entry name" value="CheY-like"/>
    <property type="match status" value="1"/>
</dbReference>
<evidence type="ECO:0000259" key="2">
    <source>
        <dbReference type="PROSITE" id="PS50110"/>
    </source>
</evidence>
<dbReference type="PANTHER" id="PTHR44591:SF3">
    <property type="entry name" value="RESPONSE REGULATORY DOMAIN-CONTAINING PROTEIN"/>
    <property type="match status" value="1"/>
</dbReference>
<feature type="domain" description="Response regulatory" evidence="2">
    <location>
        <begin position="4"/>
        <end position="115"/>
    </location>
</feature>
<dbReference type="GeneID" id="90589878"/>
<accession>A0ABY8CG60</accession>
<gene>
    <name evidence="3" type="primary">atoS</name>
    <name evidence="3" type="ORF">SVXNc_0441</name>
</gene>
<evidence type="ECO:0000313" key="3">
    <source>
        <dbReference type="EMBL" id="WEL19465.1"/>
    </source>
</evidence>
<dbReference type="InterPro" id="IPR011006">
    <property type="entry name" value="CheY-like_superfamily"/>
</dbReference>
<dbReference type="Pfam" id="PF00072">
    <property type="entry name" value="Response_reg"/>
    <property type="match status" value="1"/>
</dbReference>
<dbReference type="SMART" id="SM00448">
    <property type="entry name" value="REC"/>
    <property type="match status" value="1"/>
</dbReference>
<keyword evidence="4" id="KW-1185">Reference proteome</keyword>
<dbReference type="InterPro" id="IPR050595">
    <property type="entry name" value="Bact_response_regulator"/>
</dbReference>
<name>A0ABY8CG60_9ARCH</name>